<keyword evidence="3 9" id="KW-0645">Protease</keyword>
<dbReference type="Pfam" id="PF01252">
    <property type="entry name" value="Peptidase_A8"/>
    <property type="match status" value="1"/>
</dbReference>
<comment type="pathway">
    <text evidence="9">Protein modification; lipoprotein biosynthesis (signal peptide cleavage).</text>
</comment>
<evidence type="ECO:0000313" key="13">
    <source>
        <dbReference type="Proteomes" id="UP000037784"/>
    </source>
</evidence>
<evidence type="ECO:0000256" key="3">
    <source>
        <dbReference type="ARBA" id="ARBA00022670"/>
    </source>
</evidence>
<gene>
    <name evidence="9 12" type="primary">lspA</name>
    <name evidence="12" type="ORF">ARMA_0972</name>
</gene>
<evidence type="ECO:0000256" key="11">
    <source>
        <dbReference type="SAM" id="MobiDB-lite"/>
    </source>
</evidence>
<proteinExistence type="inferred from homology"/>
<comment type="caution">
    <text evidence="9">Lacks conserved residue(s) required for the propagation of feature annotation.</text>
</comment>
<dbReference type="HAMAP" id="MF_00161">
    <property type="entry name" value="LspA"/>
    <property type="match status" value="1"/>
</dbReference>
<dbReference type="FunCoup" id="A0A0M8K8C8">
    <property type="interactions" value="344"/>
</dbReference>
<feature type="transmembrane region" description="Helical" evidence="9">
    <location>
        <begin position="96"/>
        <end position="114"/>
    </location>
</feature>
<keyword evidence="2 9" id="KW-1003">Cell membrane</keyword>
<dbReference type="NCBIfam" id="TIGR00077">
    <property type="entry name" value="lspA"/>
    <property type="match status" value="1"/>
</dbReference>
<feature type="active site" evidence="9">
    <location>
        <position position="124"/>
    </location>
</feature>
<evidence type="ECO:0000256" key="4">
    <source>
        <dbReference type="ARBA" id="ARBA00022692"/>
    </source>
</evidence>
<accession>A0A0M8K8C8</accession>
<dbReference type="EMBL" id="BBZA01000062">
    <property type="protein sequence ID" value="GAP62549.1"/>
    <property type="molecule type" value="Genomic_DNA"/>
</dbReference>
<dbReference type="RefSeq" id="WP_054492460.1">
    <property type="nucleotide sequence ID" value="NZ_BBZA01000062.1"/>
</dbReference>
<comment type="similarity">
    <text evidence="1 9 10">Belongs to the peptidase A8 family.</text>
</comment>
<evidence type="ECO:0000256" key="2">
    <source>
        <dbReference type="ARBA" id="ARBA00022475"/>
    </source>
</evidence>
<keyword evidence="6 9" id="KW-0378">Hydrolase</keyword>
<organism evidence="12 13">
    <name type="scientific">Ardenticatena maritima</name>
    <dbReference type="NCBI Taxonomy" id="872965"/>
    <lineage>
        <taxon>Bacteria</taxon>
        <taxon>Bacillati</taxon>
        <taxon>Chloroflexota</taxon>
        <taxon>Ardenticatenia</taxon>
        <taxon>Ardenticatenales</taxon>
        <taxon>Ardenticatenaceae</taxon>
        <taxon>Ardenticatena</taxon>
    </lineage>
</organism>
<dbReference type="AlphaFoldDB" id="A0A0M8K8C8"/>
<keyword evidence="8 9" id="KW-0472">Membrane</keyword>
<dbReference type="UniPathway" id="UPA00665"/>
<keyword evidence="5 9" id="KW-0064">Aspartyl protease</keyword>
<evidence type="ECO:0000256" key="9">
    <source>
        <dbReference type="HAMAP-Rule" id="MF_00161"/>
    </source>
</evidence>
<dbReference type="EC" id="3.4.23.36" evidence="9"/>
<evidence type="ECO:0000256" key="8">
    <source>
        <dbReference type="ARBA" id="ARBA00023136"/>
    </source>
</evidence>
<dbReference type="GO" id="GO:0004190">
    <property type="term" value="F:aspartic-type endopeptidase activity"/>
    <property type="evidence" value="ECO:0007669"/>
    <property type="project" value="UniProtKB-UniRule"/>
</dbReference>
<evidence type="ECO:0000256" key="7">
    <source>
        <dbReference type="ARBA" id="ARBA00022989"/>
    </source>
</evidence>
<feature type="compositionally biased region" description="Basic and acidic residues" evidence="11">
    <location>
        <begin position="188"/>
        <end position="197"/>
    </location>
</feature>
<feature type="transmembrane region" description="Helical" evidence="9">
    <location>
        <begin position="69"/>
        <end position="87"/>
    </location>
</feature>
<comment type="subcellular location">
    <subcellularLocation>
        <location evidence="9">Cell membrane</location>
        <topology evidence="9">Multi-pass membrane protein</topology>
    </subcellularLocation>
</comment>
<evidence type="ECO:0000256" key="6">
    <source>
        <dbReference type="ARBA" id="ARBA00022801"/>
    </source>
</evidence>
<protein>
    <recommendedName>
        <fullName evidence="9">Lipoprotein signal peptidase</fullName>
        <ecNumber evidence="9">3.4.23.36</ecNumber>
    </recommendedName>
    <alternativeName>
        <fullName evidence="9">Prolipoprotein signal peptidase</fullName>
    </alternativeName>
    <alternativeName>
        <fullName evidence="9">Signal peptidase II</fullName>
        <shortName evidence="9">SPase II</shortName>
    </alternativeName>
</protein>
<dbReference type="PRINTS" id="PR00781">
    <property type="entry name" value="LIPOSIGPTASE"/>
</dbReference>
<evidence type="ECO:0000256" key="1">
    <source>
        <dbReference type="ARBA" id="ARBA00006139"/>
    </source>
</evidence>
<reference evidence="13" key="2">
    <citation type="submission" date="2015-08" db="EMBL/GenBank/DDBJ databases">
        <title>Draft Genome Sequence of a Heterotrophic Facultative Anaerobic Bacterium Ardenticatena maritima Strain 110S.</title>
        <authorList>
            <person name="Kawaichi S."/>
            <person name="Yoshida T."/>
            <person name="Sako Y."/>
            <person name="Nakamura R."/>
        </authorList>
    </citation>
    <scope>NUCLEOTIDE SEQUENCE [LARGE SCALE GENOMIC DNA]</scope>
    <source>
        <strain evidence="13">110S</strain>
    </source>
</reference>
<dbReference type="PANTHER" id="PTHR33695:SF1">
    <property type="entry name" value="LIPOPROTEIN SIGNAL PEPTIDASE"/>
    <property type="match status" value="1"/>
</dbReference>
<name>A0A0M8K8C8_9CHLR</name>
<comment type="function">
    <text evidence="9">This protein specifically catalyzes the removal of signal peptides from prolipoproteins.</text>
</comment>
<comment type="caution">
    <text evidence="12">The sequence shown here is derived from an EMBL/GenBank/DDBJ whole genome shotgun (WGS) entry which is preliminary data.</text>
</comment>
<sequence length="209" mass="23689">MNETRRGRRWLLWGLAIAVFALDQITKQMVRMWLPMHTTWRPFDTFPLNRLGVMHTYNTGAAFGILQDYGLFFVVIAFIVIAGIVVFQHRLPPDRTLIFSALGLQLGGALGNLSDRLIFGHVTDFIRIDLTDTYTFPIFNVADMAIVGGVLLLAWKLHQEEEQGRMAKTPPVEEEPFPPVVVHMPEGNGRRAADESRVLSWPSEEVESE</sequence>
<dbReference type="PANTHER" id="PTHR33695">
    <property type="entry name" value="LIPOPROTEIN SIGNAL PEPTIDASE"/>
    <property type="match status" value="1"/>
</dbReference>
<evidence type="ECO:0000256" key="10">
    <source>
        <dbReference type="RuleBase" id="RU004181"/>
    </source>
</evidence>
<evidence type="ECO:0000256" key="5">
    <source>
        <dbReference type="ARBA" id="ARBA00022750"/>
    </source>
</evidence>
<dbReference type="Proteomes" id="UP000037784">
    <property type="component" value="Unassembled WGS sequence"/>
</dbReference>
<dbReference type="GO" id="GO:0005886">
    <property type="term" value="C:plasma membrane"/>
    <property type="evidence" value="ECO:0007669"/>
    <property type="project" value="UniProtKB-SubCell"/>
</dbReference>
<evidence type="ECO:0000313" key="12">
    <source>
        <dbReference type="EMBL" id="GAP62549.1"/>
    </source>
</evidence>
<keyword evidence="7 9" id="KW-1133">Transmembrane helix</keyword>
<keyword evidence="4 9" id="KW-0812">Transmembrane</keyword>
<dbReference type="OrthoDB" id="9810259at2"/>
<feature type="active site" evidence="9">
    <location>
        <position position="143"/>
    </location>
</feature>
<dbReference type="InterPro" id="IPR001872">
    <property type="entry name" value="Peptidase_A8"/>
</dbReference>
<feature type="region of interest" description="Disordered" evidence="11">
    <location>
        <begin position="164"/>
        <end position="209"/>
    </location>
</feature>
<reference evidence="12 13" key="1">
    <citation type="journal article" date="2015" name="Genome Announc.">
        <title>Draft Genome Sequence of a Heterotrophic Facultative Anaerobic Thermophilic Bacterium, Ardenticatena maritima Strain 110ST.</title>
        <authorList>
            <person name="Kawaichi S."/>
            <person name="Yoshida T."/>
            <person name="Sako Y."/>
            <person name="Nakamura R."/>
        </authorList>
    </citation>
    <scope>NUCLEOTIDE SEQUENCE [LARGE SCALE GENOMIC DNA]</scope>
    <source>
        <strain evidence="12 13">110S</strain>
    </source>
</reference>
<dbReference type="GO" id="GO:0006508">
    <property type="term" value="P:proteolysis"/>
    <property type="evidence" value="ECO:0007669"/>
    <property type="project" value="UniProtKB-KW"/>
</dbReference>
<comment type="catalytic activity">
    <reaction evidence="9">
        <text>Release of signal peptides from bacterial membrane prolipoproteins. Hydrolyzes -Xaa-Yaa-Zaa-|-(S,diacylglyceryl)Cys-, in which Xaa is hydrophobic (preferably Leu), and Yaa (Ala or Ser) and Zaa (Gly or Ala) have small, neutral side chains.</text>
        <dbReference type="EC" id="3.4.23.36"/>
    </reaction>
</comment>
<keyword evidence="13" id="KW-1185">Reference proteome</keyword>
<dbReference type="InParanoid" id="A0A0M8K8C8"/>
<feature type="transmembrane region" description="Helical" evidence="9">
    <location>
        <begin position="134"/>
        <end position="155"/>
    </location>
</feature>